<keyword evidence="3" id="KW-1185">Reference proteome</keyword>
<keyword evidence="1" id="KW-0732">Signal</keyword>
<protein>
    <submittedName>
        <fullName evidence="2">Uncharacterized protein</fullName>
    </submittedName>
</protein>
<dbReference type="EMBL" id="JAAOZC010000003">
    <property type="protein sequence ID" value="NIJ07993.1"/>
    <property type="molecule type" value="Genomic_DNA"/>
</dbReference>
<organism evidence="2 3">
    <name type="scientific">Sphingomonas vulcanisoli</name>
    <dbReference type="NCBI Taxonomy" id="1658060"/>
    <lineage>
        <taxon>Bacteria</taxon>
        <taxon>Pseudomonadati</taxon>
        <taxon>Pseudomonadota</taxon>
        <taxon>Alphaproteobacteria</taxon>
        <taxon>Sphingomonadales</taxon>
        <taxon>Sphingomonadaceae</taxon>
        <taxon>Sphingomonas</taxon>
    </lineage>
</organism>
<feature type="signal peptide" evidence="1">
    <location>
        <begin position="1"/>
        <end position="17"/>
    </location>
</feature>
<accession>A0ABX0TR38</accession>
<evidence type="ECO:0000313" key="2">
    <source>
        <dbReference type="EMBL" id="NIJ07993.1"/>
    </source>
</evidence>
<dbReference type="Proteomes" id="UP000727456">
    <property type="component" value="Unassembled WGS sequence"/>
</dbReference>
<dbReference type="RefSeq" id="WP_167072831.1">
    <property type="nucleotide sequence ID" value="NZ_JAAOZC010000003.1"/>
</dbReference>
<sequence length="230" mass="25234">MKAWWLAAFALPMAALAQEPPAASPTDEIVVTAIKGQWSLEGKHIRAAQAAFLAGRERYAPGSRMFFQVYAKGGASADGLRLTLRNGDEIREVPVDAEMRFGIPPLDSDDWRLTVNRTPAQMGVKLWILSPDSSEADRKLGDLRLYCRVGWALLKDRFNFIQRAGFEAIGGCDSSRIGLYTSASRPLASAAIVAPDGASRPLDILKGTRYRIPVADKTLPDTARVKLTYR</sequence>
<evidence type="ECO:0000256" key="1">
    <source>
        <dbReference type="SAM" id="SignalP"/>
    </source>
</evidence>
<reference evidence="2 3" key="1">
    <citation type="submission" date="2020-03" db="EMBL/GenBank/DDBJ databases">
        <title>Genomic Encyclopedia of Type Strains, Phase III (KMG-III): the genomes of soil and plant-associated and newly described type strains.</title>
        <authorList>
            <person name="Whitman W."/>
        </authorList>
    </citation>
    <scope>NUCLEOTIDE SEQUENCE [LARGE SCALE GENOMIC DNA]</scope>
    <source>
        <strain evidence="2 3">CECT 8804</strain>
    </source>
</reference>
<evidence type="ECO:0000313" key="3">
    <source>
        <dbReference type="Proteomes" id="UP000727456"/>
    </source>
</evidence>
<proteinExistence type="predicted"/>
<gene>
    <name evidence="2" type="ORF">FHS31_001603</name>
</gene>
<feature type="chain" id="PRO_5045932150" evidence="1">
    <location>
        <begin position="18"/>
        <end position="230"/>
    </location>
</feature>
<name>A0ABX0TR38_9SPHN</name>
<comment type="caution">
    <text evidence="2">The sequence shown here is derived from an EMBL/GenBank/DDBJ whole genome shotgun (WGS) entry which is preliminary data.</text>
</comment>